<feature type="transmembrane region" description="Helical" evidence="6">
    <location>
        <begin position="75"/>
        <end position="93"/>
    </location>
</feature>
<name>A0A917QIF5_9HYPH</name>
<comment type="caution">
    <text evidence="7">The sequence shown here is derived from an EMBL/GenBank/DDBJ whole genome shotgun (WGS) entry which is preliminary data.</text>
</comment>
<dbReference type="PANTHER" id="PTHR30086:SF20">
    <property type="entry name" value="ARGININE EXPORTER PROTEIN ARGO-RELATED"/>
    <property type="match status" value="1"/>
</dbReference>
<evidence type="ECO:0000256" key="1">
    <source>
        <dbReference type="ARBA" id="ARBA00004651"/>
    </source>
</evidence>
<dbReference type="Proteomes" id="UP000600449">
    <property type="component" value="Unassembled WGS sequence"/>
</dbReference>
<evidence type="ECO:0000256" key="6">
    <source>
        <dbReference type="SAM" id="Phobius"/>
    </source>
</evidence>
<dbReference type="PANTHER" id="PTHR30086">
    <property type="entry name" value="ARGININE EXPORTER PROTEIN ARGO"/>
    <property type="match status" value="1"/>
</dbReference>
<sequence>METTLASLAALAGAMALLAATPSVSVLAVTARAASGGFAHGAATSLGIVAGDVVWLLVALFGLELLDRALGDSAYLVRWAGAAYVIWIGVALLRAGAPGPAERSGAGSLAGSALAGLTITLADQKAVLFYLGFLPAFVSLDSIGAGEIALLVLVIAVAVGAVKLVYAALAARAGAALGARAGLWLGRLAGGVLILVGVALLVRA</sequence>
<dbReference type="Pfam" id="PF01810">
    <property type="entry name" value="LysE"/>
    <property type="match status" value="1"/>
</dbReference>
<protein>
    <recommendedName>
        <fullName evidence="9">Threonine/homoserine/homoserine lactone efflux protein</fullName>
    </recommendedName>
</protein>
<reference evidence="7 8" key="1">
    <citation type="journal article" date="2014" name="Int. J. Syst. Evol. Microbiol.">
        <title>Complete genome sequence of Corynebacterium casei LMG S-19264T (=DSM 44701T), isolated from a smear-ripened cheese.</title>
        <authorList>
            <consortium name="US DOE Joint Genome Institute (JGI-PGF)"/>
            <person name="Walter F."/>
            <person name="Albersmeier A."/>
            <person name="Kalinowski J."/>
            <person name="Ruckert C."/>
        </authorList>
    </citation>
    <scope>NUCLEOTIDE SEQUENCE [LARGE SCALE GENOMIC DNA]</scope>
    <source>
        <strain evidence="7 8">CGMCC 1.9161</strain>
    </source>
</reference>
<feature type="transmembrane region" description="Helical" evidence="6">
    <location>
        <begin position="148"/>
        <end position="169"/>
    </location>
</feature>
<evidence type="ECO:0000256" key="4">
    <source>
        <dbReference type="ARBA" id="ARBA00022989"/>
    </source>
</evidence>
<feature type="transmembrane region" description="Helical" evidence="6">
    <location>
        <begin position="38"/>
        <end position="63"/>
    </location>
</feature>
<keyword evidence="2" id="KW-1003">Cell membrane</keyword>
<evidence type="ECO:0000313" key="7">
    <source>
        <dbReference type="EMBL" id="GGK51905.1"/>
    </source>
</evidence>
<dbReference type="InterPro" id="IPR001123">
    <property type="entry name" value="LeuE-type"/>
</dbReference>
<proteinExistence type="predicted"/>
<evidence type="ECO:0000313" key="8">
    <source>
        <dbReference type="Proteomes" id="UP000600449"/>
    </source>
</evidence>
<dbReference type="GO" id="GO:0015171">
    <property type="term" value="F:amino acid transmembrane transporter activity"/>
    <property type="evidence" value="ECO:0007669"/>
    <property type="project" value="TreeGrafter"/>
</dbReference>
<keyword evidence="3 6" id="KW-0812">Transmembrane</keyword>
<keyword evidence="4 6" id="KW-1133">Transmembrane helix</keyword>
<dbReference type="RefSeq" id="WP_188915401.1">
    <property type="nucleotide sequence ID" value="NZ_BMMF01000016.1"/>
</dbReference>
<evidence type="ECO:0000256" key="2">
    <source>
        <dbReference type="ARBA" id="ARBA00022475"/>
    </source>
</evidence>
<dbReference type="AlphaFoldDB" id="A0A917QIF5"/>
<comment type="subcellular location">
    <subcellularLocation>
        <location evidence="1">Cell membrane</location>
        <topology evidence="1">Multi-pass membrane protein</topology>
    </subcellularLocation>
</comment>
<feature type="transmembrane region" description="Helical" evidence="6">
    <location>
        <begin position="181"/>
        <end position="202"/>
    </location>
</feature>
<keyword evidence="8" id="KW-1185">Reference proteome</keyword>
<dbReference type="EMBL" id="BMMF01000016">
    <property type="protein sequence ID" value="GGK51905.1"/>
    <property type="molecule type" value="Genomic_DNA"/>
</dbReference>
<accession>A0A917QIF5</accession>
<evidence type="ECO:0008006" key="9">
    <source>
        <dbReference type="Google" id="ProtNLM"/>
    </source>
</evidence>
<evidence type="ECO:0000256" key="3">
    <source>
        <dbReference type="ARBA" id="ARBA00022692"/>
    </source>
</evidence>
<gene>
    <name evidence="7" type="ORF">GCM10011322_43670</name>
</gene>
<organism evidence="7 8">
    <name type="scientific">Salinarimonas ramus</name>
    <dbReference type="NCBI Taxonomy" id="690164"/>
    <lineage>
        <taxon>Bacteria</taxon>
        <taxon>Pseudomonadati</taxon>
        <taxon>Pseudomonadota</taxon>
        <taxon>Alphaproteobacteria</taxon>
        <taxon>Hyphomicrobiales</taxon>
        <taxon>Salinarimonadaceae</taxon>
        <taxon>Salinarimonas</taxon>
    </lineage>
</organism>
<evidence type="ECO:0000256" key="5">
    <source>
        <dbReference type="ARBA" id="ARBA00023136"/>
    </source>
</evidence>
<keyword evidence="5 6" id="KW-0472">Membrane</keyword>
<dbReference type="GO" id="GO:0005886">
    <property type="term" value="C:plasma membrane"/>
    <property type="evidence" value="ECO:0007669"/>
    <property type="project" value="UniProtKB-SubCell"/>
</dbReference>